<dbReference type="Proteomes" id="UP000523007">
    <property type="component" value="Unassembled WGS sequence"/>
</dbReference>
<dbReference type="InterPro" id="IPR007210">
    <property type="entry name" value="ABC_Gly_betaine_transp_sub-bd"/>
</dbReference>
<accession>A0A7W7RLD5</accession>
<proteinExistence type="predicted"/>
<feature type="signal peptide" evidence="2">
    <location>
        <begin position="1"/>
        <end position="22"/>
    </location>
</feature>
<feature type="domain" description="ABC-type glycine betaine transport system substrate-binding" evidence="3">
    <location>
        <begin position="41"/>
        <end position="299"/>
    </location>
</feature>
<dbReference type="Pfam" id="PF04069">
    <property type="entry name" value="OpuAC"/>
    <property type="match status" value="1"/>
</dbReference>
<protein>
    <submittedName>
        <fullName evidence="4">Osmoprotectant transport system substrate-binding protein</fullName>
    </submittedName>
</protein>
<evidence type="ECO:0000256" key="1">
    <source>
        <dbReference type="SAM" id="MobiDB-lite"/>
    </source>
</evidence>
<keyword evidence="2" id="KW-0732">Signal</keyword>
<dbReference type="RefSeq" id="WP_184581244.1">
    <property type="nucleotide sequence ID" value="NZ_JACHJT010000001.1"/>
</dbReference>
<feature type="chain" id="PRO_5039717233" evidence="2">
    <location>
        <begin position="23"/>
        <end position="304"/>
    </location>
</feature>
<dbReference type="GO" id="GO:0043190">
    <property type="term" value="C:ATP-binding cassette (ABC) transporter complex"/>
    <property type="evidence" value="ECO:0007669"/>
    <property type="project" value="InterPro"/>
</dbReference>
<organism evidence="4 5">
    <name type="scientific">Lipingzhangella halophila</name>
    <dbReference type="NCBI Taxonomy" id="1783352"/>
    <lineage>
        <taxon>Bacteria</taxon>
        <taxon>Bacillati</taxon>
        <taxon>Actinomycetota</taxon>
        <taxon>Actinomycetes</taxon>
        <taxon>Streptosporangiales</taxon>
        <taxon>Nocardiopsidaceae</taxon>
        <taxon>Lipingzhangella</taxon>
    </lineage>
</organism>
<dbReference type="PROSITE" id="PS51257">
    <property type="entry name" value="PROKAR_LIPOPROTEIN"/>
    <property type="match status" value="1"/>
</dbReference>
<feature type="region of interest" description="Disordered" evidence="1">
    <location>
        <begin position="266"/>
        <end position="304"/>
    </location>
</feature>
<dbReference type="GO" id="GO:0022857">
    <property type="term" value="F:transmembrane transporter activity"/>
    <property type="evidence" value="ECO:0007669"/>
    <property type="project" value="InterPro"/>
</dbReference>
<dbReference type="EMBL" id="JACHJT010000001">
    <property type="protein sequence ID" value="MBB4933668.1"/>
    <property type="molecule type" value="Genomic_DNA"/>
</dbReference>
<name>A0A7W7RLD5_9ACTN</name>
<evidence type="ECO:0000256" key="2">
    <source>
        <dbReference type="SAM" id="SignalP"/>
    </source>
</evidence>
<reference evidence="4 5" key="1">
    <citation type="submission" date="2020-08" db="EMBL/GenBank/DDBJ databases">
        <title>Sequencing the genomes of 1000 actinobacteria strains.</title>
        <authorList>
            <person name="Klenk H.-P."/>
        </authorList>
    </citation>
    <scope>NUCLEOTIDE SEQUENCE [LARGE SCALE GENOMIC DNA]</scope>
    <source>
        <strain evidence="4 5">DSM 102030</strain>
    </source>
</reference>
<dbReference type="SUPFAM" id="SSF53850">
    <property type="entry name" value="Periplasmic binding protein-like II"/>
    <property type="match status" value="1"/>
</dbReference>
<keyword evidence="5" id="KW-1185">Reference proteome</keyword>
<evidence type="ECO:0000313" key="5">
    <source>
        <dbReference type="Proteomes" id="UP000523007"/>
    </source>
</evidence>
<evidence type="ECO:0000259" key="3">
    <source>
        <dbReference type="Pfam" id="PF04069"/>
    </source>
</evidence>
<dbReference type="CDD" id="cd13606">
    <property type="entry name" value="PBP2_ProX_like"/>
    <property type="match status" value="1"/>
</dbReference>
<comment type="caution">
    <text evidence="4">The sequence shown here is derived from an EMBL/GenBank/DDBJ whole genome shotgun (WGS) entry which is preliminary data.</text>
</comment>
<sequence length="304" mass="31827">MRIPIRLTAAGVPILLVLSACMGTDSLGGEEEGGSGGDRSRVVVGSTGTPESALLAEIYAQAIEATGERVRTDHGIGSREDYFREVERGRLTLVPEYNGAVLAHLDPESEPADTERTDERVNEELPVGMEILGSTPAESVTAVTVTRATAERDDLASIADLSGVAGDLVFGGQPEFESGPRGLAGLEERYDLAFAEYRPMGAREVPEALAADDIQAAPIRTADAAIAEHDLVPLEDPEDHFGAGNMVPLVHGDSVDGPAREALDAASAELDSTEDLRELNEQVGSGGEAPDAVAADWLESAGLD</sequence>
<dbReference type="AlphaFoldDB" id="A0A7W7RLD5"/>
<gene>
    <name evidence="4" type="ORF">F4561_004488</name>
</gene>
<dbReference type="Gene3D" id="3.40.190.10">
    <property type="entry name" value="Periplasmic binding protein-like II"/>
    <property type="match status" value="1"/>
</dbReference>
<evidence type="ECO:0000313" key="4">
    <source>
        <dbReference type="EMBL" id="MBB4933668.1"/>
    </source>
</evidence>
<dbReference type="Gene3D" id="3.40.190.120">
    <property type="entry name" value="Osmoprotection protein (prox), domain 2"/>
    <property type="match status" value="1"/>
</dbReference>